<sequence>MKRSTVSERALVLAPRGRDAAVATAMLAEAGIEADACASLPELIQRLNEGAAFVVVTEEAITTSNLAPLSSWLADQEEWSDLPFVLLTTRGGGLERNPAAARHLGLLGNVTFLERPFHPTTLISLAHSALRGRRRQYDARARLLALRSSEHRFRTLFDTMDEGFCVIRFLDGEHGPLSDYVHVQVNAAYERHAGIANAVGQRVRDMVPDEADGWVALYREVLLTGEAIRFERKLIATGRFLELSAFRVEGSDQPEVAVIFQDTTARKRAELELRELNETLERRVSEAVAEREAAAAQLVEAQKLETLGQLTGGVAHDVNNLLTPITGALDLLHRKYAREDPRAARWIDGALQSAERARLLVSRLLGFARRQALETRPVDVAGLLDGMRDLIASSIGSGIELKILSAAKLKSAVADPNQLELALLNLCVNARDAMPGGGEIRISAHEVIVGSDEHIGLSAGAYVRLSVVDTGTGMDKATLARAIEPFYSTKELGKGTGLGLSMVHGLAAQLGGAFILSSTVGKGTRADLYLPASAENAPMAARYMEDVSVSRFLKILLVDDEQLVRDGTAEMLRDMGHEVVAVDGAKNALATLEEGGHFDAILTDYMMPSMNGAQFAAELSRLDIGLPVLVVTGYAGGDLEISLPQLAKPFRRSDLAIALERLVGNKTNVVAIRQRQ</sequence>
<reference evidence="8 9" key="1">
    <citation type="submission" date="2017-03" db="EMBL/GenBank/DDBJ databases">
        <title>Genome sequence of Sphingomonas mucosissima DSM 17494.</title>
        <authorList>
            <person name="Poehlein A."/>
            <person name="Wuebbeler J.H."/>
            <person name="Steinbuechel A."/>
            <person name="Daniel R."/>
        </authorList>
    </citation>
    <scope>NUCLEOTIDE SEQUENCE [LARGE SCALE GENOMIC DNA]</scope>
    <source>
        <strain evidence="8 9">DSM 17494</strain>
    </source>
</reference>
<dbReference type="Pfam" id="PF13188">
    <property type="entry name" value="PAS_8"/>
    <property type="match status" value="1"/>
</dbReference>
<dbReference type="PRINTS" id="PR00344">
    <property type="entry name" value="BCTRLSENSOR"/>
</dbReference>
<evidence type="ECO:0000256" key="5">
    <source>
        <dbReference type="SAM" id="Coils"/>
    </source>
</evidence>
<dbReference type="Gene3D" id="3.30.450.20">
    <property type="entry name" value="PAS domain"/>
    <property type="match status" value="1"/>
</dbReference>
<evidence type="ECO:0000259" key="7">
    <source>
        <dbReference type="PROSITE" id="PS50110"/>
    </source>
</evidence>
<gene>
    <name evidence="8" type="ORF">SPMU_12000</name>
</gene>
<dbReference type="InterPro" id="IPR000014">
    <property type="entry name" value="PAS"/>
</dbReference>
<dbReference type="RefSeq" id="WP_245832794.1">
    <property type="nucleotide sequence ID" value="NZ_NBBJ01000001.1"/>
</dbReference>
<dbReference type="AlphaFoldDB" id="A0A245ZSY0"/>
<organism evidence="8 9">
    <name type="scientific">Sphingomonas mucosissima</name>
    <dbReference type="NCBI Taxonomy" id="370959"/>
    <lineage>
        <taxon>Bacteria</taxon>
        <taxon>Pseudomonadati</taxon>
        <taxon>Pseudomonadota</taxon>
        <taxon>Alphaproteobacteria</taxon>
        <taxon>Sphingomonadales</taxon>
        <taxon>Sphingomonadaceae</taxon>
        <taxon>Sphingomonas</taxon>
    </lineage>
</organism>
<dbReference type="CDD" id="cd00082">
    <property type="entry name" value="HisKA"/>
    <property type="match status" value="1"/>
</dbReference>
<dbReference type="InterPro" id="IPR001789">
    <property type="entry name" value="Sig_transdc_resp-reg_receiver"/>
</dbReference>
<dbReference type="InterPro" id="IPR003594">
    <property type="entry name" value="HATPase_dom"/>
</dbReference>
<dbReference type="InterPro" id="IPR004358">
    <property type="entry name" value="Sig_transdc_His_kin-like_C"/>
</dbReference>
<keyword evidence="3 4" id="KW-0597">Phosphoprotein</keyword>
<dbReference type="InterPro" id="IPR035965">
    <property type="entry name" value="PAS-like_dom_sf"/>
</dbReference>
<dbReference type="Gene3D" id="3.40.50.2300">
    <property type="match status" value="1"/>
</dbReference>
<dbReference type="EC" id="2.7.13.3" evidence="2"/>
<evidence type="ECO:0000313" key="8">
    <source>
        <dbReference type="EMBL" id="OWK32858.1"/>
    </source>
</evidence>
<dbReference type="SMART" id="SM00387">
    <property type="entry name" value="HATPase_c"/>
    <property type="match status" value="1"/>
</dbReference>
<dbReference type="Pfam" id="PF00072">
    <property type="entry name" value="Response_reg"/>
    <property type="match status" value="1"/>
</dbReference>
<dbReference type="Pfam" id="PF00512">
    <property type="entry name" value="HisKA"/>
    <property type="match status" value="1"/>
</dbReference>
<evidence type="ECO:0000256" key="3">
    <source>
        <dbReference type="ARBA" id="ARBA00022553"/>
    </source>
</evidence>
<accession>A0A245ZSY0</accession>
<comment type="catalytic activity">
    <reaction evidence="1">
        <text>ATP + protein L-histidine = ADP + protein N-phospho-L-histidine.</text>
        <dbReference type="EC" id="2.7.13.3"/>
    </reaction>
</comment>
<comment type="caution">
    <text evidence="8">The sequence shown here is derived from an EMBL/GenBank/DDBJ whole genome shotgun (WGS) entry which is preliminary data.</text>
</comment>
<dbReference type="Gene3D" id="1.10.287.130">
    <property type="match status" value="1"/>
</dbReference>
<dbReference type="Pfam" id="PF02518">
    <property type="entry name" value="HATPase_c"/>
    <property type="match status" value="1"/>
</dbReference>
<dbReference type="PROSITE" id="PS50109">
    <property type="entry name" value="HIS_KIN"/>
    <property type="match status" value="1"/>
</dbReference>
<dbReference type="InterPro" id="IPR036097">
    <property type="entry name" value="HisK_dim/P_sf"/>
</dbReference>
<dbReference type="SMART" id="SM00448">
    <property type="entry name" value="REC"/>
    <property type="match status" value="1"/>
</dbReference>
<dbReference type="InterPro" id="IPR011006">
    <property type="entry name" value="CheY-like_superfamily"/>
</dbReference>
<dbReference type="Proteomes" id="UP000197783">
    <property type="component" value="Unassembled WGS sequence"/>
</dbReference>
<evidence type="ECO:0000256" key="1">
    <source>
        <dbReference type="ARBA" id="ARBA00000085"/>
    </source>
</evidence>
<dbReference type="PANTHER" id="PTHR43065">
    <property type="entry name" value="SENSOR HISTIDINE KINASE"/>
    <property type="match status" value="1"/>
</dbReference>
<dbReference type="CDD" id="cd00156">
    <property type="entry name" value="REC"/>
    <property type="match status" value="1"/>
</dbReference>
<dbReference type="InterPro" id="IPR036890">
    <property type="entry name" value="HATPase_C_sf"/>
</dbReference>
<dbReference type="SUPFAM" id="SSF52172">
    <property type="entry name" value="CheY-like"/>
    <property type="match status" value="2"/>
</dbReference>
<evidence type="ECO:0000256" key="4">
    <source>
        <dbReference type="PROSITE-ProRule" id="PRU00169"/>
    </source>
</evidence>
<evidence type="ECO:0000313" key="9">
    <source>
        <dbReference type="Proteomes" id="UP000197783"/>
    </source>
</evidence>
<dbReference type="SUPFAM" id="SSF47384">
    <property type="entry name" value="Homodimeric domain of signal transducing histidine kinase"/>
    <property type="match status" value="1"/>
</dbReference>
<dbReference type="InterPro" id="IPR003661">
    <property type="entry name" value="HisK_dim/P_dom"/>
</dbReference>
<dbReference type="SUPFAM" id="SSF55785">
    <property type="entry name" value="PYP-like sensor domain (PAS domain)"/>
    <property type="match status" value="1"/>
</dbReference>
<dbReference type="Gene3D" id="3.30.565.10">
    <property type="entry name" value="Histidine kinase-like ATPase, C-terminal domain"/>
    <property type="match status" value="1"/>
</dbReference>
<dbReference type="EMBL" id="NBBJ01000001">
    <property type="protein sequence ID" value="OWK32858.1"/>
    <property type="molecule type" value="Genomic_DNA"/>
</dbReference>
<feature type="coiled-coil region" evidence="5">
    <location>
        <begin position="266"/>
        <end position="304"/>
    </location>
</feature>
<dbReference type="InterPro" id="IPR005467">
    <property type="entry name" value="His_kinase_dom"/>
</dbReference>
<feature type="domain" description="Histidine kinase" evidence="6">
    <location>
        <begin position="313"/>
        <end position="534"/>
    </location>
</feature>
<evidence type="ECO:0000259" key="6">
    <source>
        <dbReference type="PROSITE" id="PS50109"/>
    </source>
</evidence>
<dbReference type="SMART" id="SM00388">
    <property type="entry name" value="HisKA"/>
    <property type="match status" value="1"/>
</dbReference>
<keyword evidence="5" id="KW-0175">Coiled coil</keyword>
<dbReference type="SUPFAM" id="SSF55874">
    <property type="entry name" value="ATPase domain of HSP90 chaperone/DNA topoisomerase II/histidine kinase"/>
    <property type="match status" value="1"/>
</dbReference>
<evidence type="ECO:0000256" key="2">
    <source>
        <dbReference type="ARBA" id="ARBA00012438"/>
    </source>
</evidence>
<protein>
    <recommendedName>
        <fullName evidence="2">histidine kinase</fullName>
        <ecNumber evidence="2">2.7.13.3</ecNumber>
    </recommendedName>
</protein>
<dbReference type="GO" id="GO:0000155">
    <property type="term" value="F:phosphorelay sensor kinase activity"/>
    <property type="evidence" value="ECO:0007669"/>
    <property type="project" value="InterPro"/>
</dbReference>
<dbReference type="PROSITE" id="PS50110">
    <property type="entry name" value="RESPONSE_REGULATORY"/>
    <property type="match status" value="1"/>
</dbReference>
<dbReference type="PANTHER" id="PTHR43065:SF42">
    <property type="entry name" value="TWO-COMPONENT SENSOR PPRA"/>
    <property type="match status" value="1"/>
</dbReference>
<name>A0A245ZSY0_9SPHN</name>
<feature type="domain" description="Response regulatory" evidence="7">
    <location>
        <begin position="554"/>
        <end position="663"/>
    </location>
</feature>
<keyword evidence="9" id="KW-1185">Reference proteome</keyword>
<feature type="modified residue" description="4-aspartylphosphate" evidence="4">
    <location>
        <position position="604"/>
    </location>
</feature>
<proteinExistence type="predicted"/>